<name>A0A2S9X3D3_9NEIS</name>
<comment type="caution">
    <text evidence="3">The sequence shown here is derived from an EMBL/GenBank/DDBJ whole genome shotgun (WGS) entry which is preliminary data.</text>
</comment>
<proteinExistence type="predicted"/>
<keyword evidence="3" id="KW-0378">Hydrolase</keyword>
<dbReference type="EMBL" id="JAVFJF020000055">
    <property type="protein sequence ID" value="MEJ8676660.1"/>
    <property type="molecule type" value="Genomic_DNA"/>
</dbReference>
<dbReference type="Proteomes" id="UP001224516">
    <property type="component" value="Unassembled WGS sequence"/>
</dbReference>
<feature type="domain" description="HD-GYP" evidence="1">
    <location>
        <begin position="126"/>
        <end position="321"/>
    </location>
</feature>
<dbReference type="PANTHER" id="PTHR45228:SF4">
    <property type="entry name" value="LIPOPROTEIN"/>
    <property type="match status" value="1"/>
</dbReference>
<dbReference type="GO" id="GO:0008081">
    <property type="term" value="F:phosphoric diester hydrolase activity"/>
    <property type="evidence" value="ECO:0007669"/>
    <property type="project" value="UniProtKB-ARBA"/>
</dbReference>
<dbReference type="PANTHER" id="PTHR45228">
    <property type="entry name" value="CYCLIC DI-GMP PHOSPHODIESTERASE TM_0186-RELATED"/>
    <property type="match status" value="1"/>
</dbReference>
<dbReference type="AlphaFoldDB" id="A0A2S9X3D3"/>
<organism evidence="3 4">
    <name type="scientific">Chromobacterium amazonense</name>
    <dbReference type="NCBI Taxonomy" id="1382803"/>
    <lineage>
        <taxon>Bacteria</taxon>
        <taxon>Pseudomonadati</taxon>
        <taxon>Pseudomonadota</taxon>
        <taxon>Betaproteobacteria</taxon>
        <taxon>Neisseriales</taxon>
        <taxon>Chromobacteriaceae</taxon>
        <taxon>Chromobacterium</taxon>
    </lineage>
</organism>
<dbReference type="Proteomes" id="UP000239469">
    <property type="component" value="Unassembled WGS sequence"/>
</dbReference>
<reference evidence="3 4" key="1">
    <citation type="submission" date="2017-01" db="EMBL/GenBank/DDBJ databases">
        <title>New insights into the genetic diversity of Chromobacterium isolated from tropical freshwater lake.</title>
        <authorList>
            <person name="Santos A.B."/>
            <person name="Nascimento A.M."/>
            <person name="Da Silva P.C."/>
        </authorList>
    </citation>
    <scope>NUCLEOTIDE SEQUENCE [LARGE SCALE GENOMIC DNA]</scope>
    <source>
        <strain evidence="3 4">56AF</strain>
    </source>
</reference>
<keyword evidence="5" id="KW-1185">Reference proteome</keyword>
<evidence type="ECO:0000313" key="4">
    <source>
        <dbReference type="Proteomes" id="UP000239469"/>
    </source>
</evidence>
<dbReference type="CDD" id="cd00077">
    <property type="entry name" value="HDc"/>
    <property type="match status" value="1"/>
</dbReference>
<evidence type="ECO:0000259" key="1">
    <source>
        <dbReference type="PROSITE" id="PS51832"/>
    </source>
</evidence>
<dbReference type="EMBL" id="MTBD01000027">
    <property type="protein sequence ID" value="PRP70232.1"/>
    <property type="molecule type" value="Genomic_DNA"/>
</dbReference>
<dbReference type="SUPFAM" id="SSF109604">
    <property type="entry name" value="HD-domain/PDEase-like"/>
    <property type="match status" value="1"/>
</dbReference>
<accession>A0A2S9X3D3</accession>
<dbReference type="OrthoDB" id="9774747at2"/>
<dbReference type="InterPro" id="IPR003607">
    <property type="entry name" value="HD/PDEase_dom"/>
</dbReference>
<dbReference type="Gene3D" id="1.10.3210.10">
    <property type="entry name" value="Hypothetical protein af1432"/>
    <property type="match status" value="1"/>
</dbReference>
<dbReference type="RefSeq" id="WP_106077173.1">
    <property type="nucleotide sequence ID" value="NZ_JAFCYX010000001.1"/>
</dbReference>
<dbReference type="InterPro" id="IPR052020">
    <property type="entry name" value="Cyclic_di-GMP/3'3'-cGAMP_PDE"/>
</dbReference>
<reference evidence="2 5" key="2">
    <citation type="submission" date="2023-12" db="EMBL/GenBank/DDBJ databases">
        <title>Evaluation and characterization of a potential secondary metabolite violacein from indigenous Chromobacterium amazonense SAM215.</title>
        <authorList>
            <person name="Tarafdar M.R."/>
            <person name="Abedin S.M."/>
            <person name="Atiqua A."/>
            <person name="Saha A."/>
            <person name="Khan S.N."/>
        </authorList>
    </citation>
    <scope>NUCLEOTIDE SEQUENCE [LARGE SCALE GENOMIC DNA]</scope>
    <source>
        <strain evidence="2 5">SAM215</strain>
    </source>
</reference>
<dbReference type="InterPro" id="IPR037522">
    <property type="entry name" value="HD_GYP_dom"/>
</dbReference>
<dbReference type="PROSITE" id="PS51832">
    <property type="entry name" value="HD_GYP"/>
    <property type="match status" value="1"/>
</dbReference>
<evidence type="ECO:0000313" key="3">
    <source>
        <dbReference type="EMBL" id="PRP70232.1"/>
    </source>
</evidence>
<dbReference type="Pfam" id="PF13487">
    <property type="entry name" value="HD_5"/>
    <property type="match status" value="1"/>
</dbReference>
<protein>
    <submittedName>
        <fullName evidence="2 3">Phosphohydrolase</fullName>
    </submittedName>
</protein>
<gene>
    <name evidence="3" type="ORF">BUE93_13445</name>
    <name evidence="2" type="ORF">QCL97_018160</name>
</gene>
<sequence>MTDSSPKVKLPRNFVRQGQQVPVDIYAKNGVLLLKKGHYVLTDAQRDRLGRMGHGDSEEVAARLERERLERAAQREKDAQQLRSSANPLQEMAFLQRRAEGVLLHGLAVRDLSASLMDMADNLIALSRRHPDGVLASVFLLPFQDIGSAHSVHVAAILAVLGLRLGLSDEELRPLLGAALSMNLAITGLLNQLATQKEALDLPQQEAMFAHPVLASALLREAGVEDEHWHRLVVQHHERQDGEGYPLGLAGDEIEADALLLQMVDLVCACVHQPQPQLPAQVLGSLFRGELGRFPSQHVSLLVKELGVYPPGSFVRLASNEVAVVTHRGDKTNQPRVAALRKLDGPPYVDPLPRDTRQSAYQVLEPAPAAASAIKPTYLYRLWYKP</sequence>
<evidence type="ECO:0000313" key="5">
    <source>
        <dbReference type="Proteomes" id="UP001224516"/>
    </source>
</evidence>
<evidence type="ECO:0000313" key="2">
    <source>
        <dbReference type="EMBL" id="MEJ8676660.1"/>
    </source>
</evidence>